<organism evidence="2 3">
    <name type="scientific">Phytophthora fragariaefolia</name>
    <dbReference type="NCBI Taxonomy" id="1490495"/>
    <lineage>
        <taxon>Eukaryota</taxon>
        <taxon>Sar</taxon>
        <taxon>Stramenopiles</taxon>
        <taxon>Oomycota</taxon>
        <taxon>Peronosporomycetes</taxon>
        <taxon>Peronosporales</taxon>
        <taxon>Peronosporaceae</taxon>
        <taxon>Phytophthora</taxon>
    </lineage>
</organism>
<evidence type="ECO:0000256" key="1">
    <source>
        <dbReference type="SAM" id="MobiDB-lite"/>
    </source>
</evidence>
<accession>A0A9W6XNV8</accession>
<dbReference type="Proteomes" id="UP001165121">
    <property type="component" value="Unassembled WGS sequence"/>
</dbReference>
<protein>
    <submittedName>
        <fullName evidence="2">Unnamed protein product</fullName>
    </submittedName>
</protein>
<reference evidence="2" key="1">
    <citation type="submission" date="2023-04" db="EMBL/GenBank/DDBJ databases">
        <title>Phytophthora fragariaefolia NBRC 109709.</title>
        <authorList>
            <person name="Ichikawa N."/>
            <person name="Sato H."/>
            <person name="Tonouchi N."/>
        </authorList>
    </citation>
    <scope>NUCLEOTIDE SEQUENCE</scope>
    <source>
        <strain evidence="2">NBRC 109709</strain>
    </source>
</reference>
<keyword evidence="3" id="KW-1185">Reference proteome</keyword>
<feature type="region of interest" description="Disordered" evidence="1">
    <location>
        <begin position="1"/>
        <end position="159"/>
    </location>
</feature>
<feature type="compositionally biased region" description="Acidic residues" evidence="1">
    <location>
        <begin position="119"/>
        <end position="155"/>
    </location>
</feature>
<dbReference type="EMBL" id="BSXT01001445">
    <property type="protein sequence ID" value="GMF42410.1"/>
    <property type="molecule type" value="Genomic_DNA"/>
</dbReference>
<sequence>MILDTSFGSLKVPSSAPELPPPSDPEQQSSGSQPPSAPELPPATPLEPQPLCTPEQQLSSVSSLHQDAPTDVEPDLASVDSQPLSPPPSRQQRRLRVISPHVASRCIRDATNPGSSSSEELDDSNDEDWSTAEPAEEDEEVTADSEGDDSAEEDNSINLIDVNVNQNVTRLIKADNC</sequence>
<dbReference type="AlphaFoldDB" id="A0A9W6XNV8"/>
<evidence type="ECO:0000313" key="3">
    <source>
        <dbReference type="Proteomes" id="UP001165121"/>
    </source>
</evidence>
<gene>
    <name evidence="2" type="ORF">Pfra01_001386300</name>
</gene>
<comment type="caution">
    <text evidence="2">The sequence shown here is derived from an EMBL/GenBank/DDBJ whole genome shotgun (WGS) entry which is preliminary data.</text>
</comment>
<proteinExistence type="predicted"/>
<name>A0A9W6XNV8_9STRA</name>
<feature type="compositionally biased region" description="Polar residues" evidence="1">
    <location>
        <begin position="54"/>
        <end position="65"/>
    </location>
</feature>
<evidence type="ECO:0000313" key="2">
    <source>
        <dbReference type="EMBL" id="GMF42410.1"/>
    </source>
</evidence>
<feature type="compositionally biased region" description="Low complexity" evidence="1">
    <location>
        <begin position="25"/>
        <end position="34"/>
    </location>
</feature>
<feature type="compositionally biased region" description="Pro residues" evidence="1">
    <location>
        <begin position="35"/>
        <end position="48"/>
    </location>
</feature>